<evidence type="ECO:0000313" key="3">
    <source>
        <dbReference type="RefSeq" id="XP_021102010.1"/>
    </source>
</evidence>
<protein>
    <submittedName>
        <fullName evidence="3">Uncharacterized protein LOC110346147</fullName>
    </submittedName>
</protein>
<evidence type="ECO:0000256" key="1">
    <source>
        <dbReference type="SAM" id="MobiDB-lite"/>
    </source>
</evidence>
<proteinExistence type="predicted"/>
<organism evidence="2 3">
    <name type="scientific">Heterocephalus glaber</name>
    <name type="common">Naked mole rat</name>
    <dbReference type="NCBI Taxonomy" id="10181"/>
    <lineage>
        <taxon>Eukaryota</taxon>
        <taxon>Metazoa</taxon>
        <taxon>Chordata</taxon>
        <taxon>Craniata</taxon>
        <taxon>Vertebrata</taxon>
        <taxon>Euteleostomi</taxon>
        <taxon>Mammalia</taxon>
        <taxon>Eutheria</taxon>
        <taxon>Euarchontoglires</taxon>
        <taxon>Glires</taxon>
        <taxon>Rodentia</taxon>
        <taxon>Hystricomorpha</taxon>
        <taxon>Bathyergidae</taxon>
        <taxon>Heterocephalus</taxon>
    </lineage>
</organism>
<feature type="region of interest" description="Disordered" evidence="1">
    <location>
        <begin position="83"/>
        <end position="135"/>
    </location>
</feature>
<name>A0AAX6S334_HETGA</name>
<dbReference type="GeneID" id="110346147"/>
<dbReference type="AlphaFoldDB" id="A0AAX6S334"/>
<feature type="compositionally biased region" description="Low complexity" evidence="1">
    <location>
        <begin position="116"/>
        <end position="125"/>
    </location>
</feature>
<reference evidence="3" key="1">
    <citation type="submission" date="2025-08" db="UniProtKB">
        <authorList>
            <consortium name="RefSeq"/>
        </authorList>
    </citation>
    <scope>IDENTIFICATION</scope>
</reference>
<dbReference type="Proteomes" id="UP000694906">
    <property type="component" value="Unplaced"/>
</dbReference>
<keyword evidence="2" id="KW-1185">Reference proteome</keyword>
<gene>
    <name evidence="3" type="primary">LOC110346147</name>
</gene>
<feature type="compositionally biased region" description="Basic and acidic residues" evidence="1">
    <location>
        <begin position="87"/>
        <end position="100"/>
    </location>
</feature>
<feature type="compositionally biased region" description="Pro residues" evidence="1">
    <location>
        <begin position="126"/>
        <end position="135"/>
    </location>
</feature>
<sequence length="135" mass="14857">MEEEDCGMHGKWAVTWITIGKPKVQVEEEQRSSEMKRAEDSADQAEAQHAEAQKKQKIIDRVISVLENSPNRHRKRMAIVLCQRGMRQRDSGDLKPKAEPELQPNPEPQPDPVEKPAPGADSAASGPPPAASAST</sequence>
<dbReference type="RefSeq" id="XP_021102010.1">
    <property type="nucleotide sequence ID" value="XM_021246351.1"/>
</dbReference>
<accession>A0AAX6S334</accession>
<feature type="region of interest" description="Disordered" evidence="1">
    <location>
        <begin position="24"/>
        <end position="57"/>
    </location>
</feature>
<evidence type="ECO:0000313" key="2">
    <source>
        <dbReference type="Proteomes" id="UP000694906"/>
    </source>
</evidence>